<comment type="subcellular location">
    <subcellularLocation>
        <location evidence="11">Cytoplasm</location>
    </subcellularLocation>
</comment>
<dbReference type="EMBL" id="JAGGKN010000002">
    <property type="protein sequence ID" value="MBP1951728.1"/>
    <property type="molecule type" value="Genomic_DNA"/>
</dbReference>
<dbReference type="Proteomes" id="UP001519348">
    <property type="component" value="Unassembled WGS sequence"/>
</dbReference>
<comment type="similarity">
    <text evidence="2 11">Belongs to the shikimate kinase family.</text>
</comment>
<keyword evidence="11" id="KW-0479">Metal-binding</keyword>
<comment type="catalytic activity">
    <reaction evidence="10 11">
        <text>shikimate + ATP = 3-phosphoshikimate + ADP + H(+)</text>
        <dbReference type="Rhea" id="RHEA:13121"/>
        <dbReference type="ChEBI" id="CHEBI:15378"/>
        <dbReference type="ChEBI" id="CHEBI:30616"/>
        <dbReference type="ChEBI" id="CHEBI:36208"/>
        <dbReference type="ChEBI" id="CHEBI:145989"/>
        <dbReference type="ChEBI" id="CHEBI:456216"/>
        <dbReference type="EC" id="2.7.1.71"/>
    </reaction>
</comment>
<dbReference type="CDD" id="cd00464">
    <property type="entry name" value="SK"/>
    <property type="match status" value="1"/>
</dbReference>
<dbReference type="Pfam" id="PF01202">
    <property type="entry name" value="SKI"/>
    <property type="match status" value="1"/>
</dbReference>
<protein>
    <recommendedName>
        <fullName evidence="3 11">Shikimate kinase</fullName>
        <shortName evidence="11">SK</shortName>
        <ecNumber evidence="3 11">2.7.1.71</ecNumber>
    </recommendedName>
</protein>
<feature type="binding site" evidence="11">
    <location>
        <position position="132"/>
    </location>
    <ligand>
        <name>substrate</name>
    </ligand>
</feature>
<comment type="subunit">
    <text evidence="11">Monomer.</text>
</comment>
<evidence type="ECO:0000313" key="13">
    <source>
        <dbReference type="Proteomes" id="UP001519348"/>
    </source>
</evidence>
<keyword evidence="13" id="KW-1185">Reference proteome</keyword>
<feature type="binding site" evidence="11">
    <location>
        <position position="75"/>
    </location>
    <ligand>
        <name>substrate</name>
    </ligand>
</feature>
<comment type="caution">
    <text evidence="12">The sequence shown here is derived from an EMBL/GenBank/DDBJ whole genome shotgun (WGS) entry which is preliminary data.</text>
</comment>
<comment type="caution">
    <text evidence="11">Lacks conserved residue(s) required for the propagation of feature annotation.</text>
</comment>
<dbReference type="InterPro" id="IPR000623">
    <property type="entry name" value="Shikimate_kinase/TSH1"/>
</dbReference>
<evidence type="ECO:0000256" key="10">
    <source>
        <dbReference type="ARBA" id="ARBA00048567"/>
    </source>
</evidence>
<feature type="binding site" evidence="11">
    <location>
        <position position="12"/>
    </location>
    <ligand>
        <name>Mg(2+)</name>
        <dbReference type="ChEBI" id="CHEBI:18420"/>
    </ligand>
</feature>
<feature type="binding site" evidence="11">
    <location>
        <position position="115"/>
    </location>
    <ligand>
        <name>ATP</name>
        <dbReference type="ChEBI" id="CHEBI:30616"/>
    </ligand>
</feature>
<dbReference type="InterPro" id="IPR023000">
    <property type="entry name" value="Shikimate_kinase_CS"/>
</dbReference>
<evidence type="ECO:0000256" key="2">
    <source>
        <dbReference type="ARBA" id="ARBA00006997"/>
    </source>
</evidence>
<dbReference type="RefSeq" id="WP_209725794.1">
    <property type="nucleotide sequence ID" value="NZ_BMCN01000001.1"/>
</dbReference>
<feature type="binding site" evidence="11">
    <location>
        <begin position="8"/>
        <end position="13"/>
    </location>
    <ligand>
        <name>ATP</name>
        <dbReference type="ChEBI" id="CHEBI:30616"/>
    </ligand>
</feature>
<comment type="cofactor">
    <cofactor evidence="11">
        <name>Mg(2+)</name>
        <dbReference type="ChEBI" id="CHEBI:18420"/>
    </cofactor>
    <text evidence="11">Binds 1 Mg(2+) ion per subunit.</text>
</comment>
<dbReference type="InterPro" id="IPR027417">
    <property type="entry name" value="P-loop_NTPase"/>
</dbReference>
<evidence type="ECO:0000256" key="1">
    <source>
        <dbReference type="ARBA" id="ARBA00004842"/>
    </source>
</evidence>
<evidence type="ECO:0000256" key="4">
    <source>
        <dbReference type="ARBA" id="ARBA00022605"/>
    </source>
</evidence>
<keyword evidence="11" id="KW-0460">Magnesium</keyword>
<keyword evidence="5 11" id="KW-0808">Transferase</keyword>
<keyword evidence="9 11" id="KW-0057">Aromatic amino acid biosynthesis</keyword>
<keyword evidence="6 11" id="KW-0547">Nucleotide-binding</keyword>
<keyword evidence="8 11" id="KW-0067">ATP-binding</keyword>
<dbReference type="PANTHER" id="PTHR21087">
    <property type="entry name" value="SHIKIMATE KINASE"/>
    <property type="match status" value="1"/>
</dbReference>
<dbReference type="SUPFAM" id="SSF52540">
    <property type="entry name" value="P-loop containing nucleoside triphosphate hydrolases"/>
    <property type="match status" value="1"/>
</dbReference>
<evidence type="ECO:0000313" key="12">
    <source>
        <dbReference type="EMBL" id="MBP1951728.1"/>
    </source>
</evidence>
<dbReference type="InterPro" id="IPR031322">
    <property type="entry name" value="Shikimate/glucono_kinase"/>
</dbReference>
<evidence type="ECO:0000256" key="8">
    <source>
        <dbReference type="ARBA" id="ARBA00022840"/>
    </source>
</evidence>
<dbReference type="PROSITE" id="PS01128">
    <property type="entry name" value="SHIKIMATE_KINASE"/>
    <property type="match status" value="1"/>
</dbReference>
<evidence type="ECO:0000256" key="11">
    <source>
        <dbReference type="HAMAP-Rule" id="MF_00109"/>
    </source>
</evidence>
<dbReference type="PANTHER" id="PTHR21087:SF16">
    <property type="entry name" value="SHIKIMATE KINASE 1, CHLOROPLASTIC"/>
    <property type="match status" value="1"/>
</dbReference>
<dbReference type="PRINTS" id="PR01100">
    <property type="entry name" value="SHIKIMTKNASE"/>
</dbReference>
<dbReference type="HAMAP" id="MF_00109">
    <property type="entry name" value="Shikimate_kinase"/>
    <property type="match status" value="1"/>
</dbReference>
<feature type="binding site" evidence="11">
    <location>
        <position position="54"/>
    </location>
    <ligand>
        <name>substrate</name>
    </ligand>
</feature>
<proteinExistence type="inferred from homology"/>
<evidence type="ECO:0000256" key="5">
    <source>
        <dbReference type="ARBA" id="ARBA00022679"/>
    </source>
</evidence>
<organism evidence="12 13">
    <name type="scientific">Jeotgalicoccus aerolatus</name>
    <dbReference type="NCBI Taxonomy" id="709510"/>
    <lineage>
        <taxon>Bacteria</taxon>
        <taxon>Bacillati</taxon>
        <taxon>Bacillota</taxon>
        <taxon>Bacilli</taxon>
        <taxon>Bacillales</taxon>
        <taxon>Staphylococcaceae</taxon>
        <taxon>Jeotgalicoccus</taxon>
    </lineage>
</organism>
<gene>
    <name evidence="11" type="primary">aroK</name>
    <name evidence="12" type="ORF">J2Z27_000763</name>
</gene>
<comment type="function">
    <text evidence="11">Catalyzes the specific phosphorylation of the 3-hydroxyl group of shikimic acid using ATP as a cosubstrate.</text>
</comment>
<comment type="pathway">
    <text evidence="1 11">Metabolic intermediate biosynthesis; chorismate biosynthesis; chorismate from D-erythrose 4-phosphate and phosphoenolpyruvate: step 5/7.</text>
</comment>
<evidence type="ECO:0000256" key="7">
    <source>
        <dbReference type="ARBA" id="ARBA00022777"/>
    </source>
</evidence>
<dbReference type="GO" id="GO:0004765">
    <property type="term" value="F:shikimate kinase activity"/>
    <property type="evidence" value="ECO:0007669"/>
    <property type="project" value="UniProtKB-EC"/>
</dbReference>
<evidence type="ECO:0000256" key="3">
    <source>
        <dbReference type="ARBA" id="ARBA00012154"/>
    </source>
</evidence>
<keyword evidence="4 11" id="KW-0028">Amino-acid biosynthesis</keyword>
<dbReference type="Gene3D" id="3.40.50.300">
    <property type="entry name" value="P-loop containing nucleotide triphosphate hydrolases"/>
    <property type="match status" value="1"/>
</dbReference>
<keyword evidence="11" id="KW-0963">Cytoplasm</keyword>
<feature type="binding site" evidence="11">
    <location>
        <position position="30"/>
    </location>
    <ligand>
        <name>substrate</name>
    </ligand>
</feature>
<evidence type="ECO:0000256" key="9">
    <source>
        <dbReference type="ARBA" id="ARBA00023141"/>
    </source>
</evidence>
<reference evidence="12 13" key="1">
    <citation type="submission" date="2021-03" db="EMBL/GenBank/DDBJ databases">
        <title>Genomic Encyclopedia of Type Strains, Phase IV (KMG-IV): sequencing the most valuable type-strain genomes for metagenomic binning, comparative biology and taxonomic classification.</title>
        <authorList>
            <person name="Goeker M."/>
        </authorList>
    </citation>
    <scope>NUCLEOTIDE SEQUENCE [LARGE SCALE GENOMIC DNA]</scope>
    <source>
        <strain evidence="12 13">DSM 22420</strain>
    </source>
</reference>
<dbReference type="EC" id="2.7.1.71" evidence="3 11"/>
<accession>A0ABS4HLJ8</accession>
<keyword evidence="7 11" id="KW-0418">Kinase</keyword>
<name>A0ABS4HLJ8_9STAP</name>
<evidence type="ECO:0000256" key="6">
    <source>
        <dbReference type="ARBA" id="ARBA00022741"/>
    </source>
</evidence>
<sequence length="165" mass="18503">MILIGFMGCGKTTIAHELGKKLNKQVIDLDAVIPVIANKTIPEIFAKEGEAAFRKYEFQALSETLSKDVIIATGGGVVTFDKSYELLQAQKEMPVFFLNAPFENLYERIQADDNRPLGNQDIETVRNLYQSRLKKYQALSDKEISTAQPIENTAEAIISFSKQQQ</sequence>